<evidence type="ECO:0000313" key="3">
    <source>
        <dbReference type="Proteomes" id="UP001318860"/>
    </source>
</evidence>
<feature type="compositionally biased region" description="Basic and acidic residues" evidence="1">
    <location>
        <begin position="48"/>
        <end position="66"/>
    </location>
</feature>
<name>A0ABR0V878_REHGL</name>
<protein>
    <submittedName>
        <fullName evidence="2">Uncharacterized protein</fullName>
    </submittedName>
</protein>
<gene>
    <name evidence="2" type="ORF">DH2020_035854</name>
</gene>
<organism evidence="2 3">
    <name type="scientific">Rehmannia glutinosa</name>
    <name type="common">Chinese foxglove</name>
    <dbReference type="NCBI Taxonomy" id="99300"/>
    <lineage>
        <taxon>Eukaryota</taxon>
        <taxon>Viridiplantae</taxon>
        <taxon>Streptophyta</taxon>
        <taxon>Embryophyta</taxon>
        <taxon>Tracheophyta</taxon>
        <taxon>Spermatophyta</taxon>
        <taxon>Magnoliopsida</taxon>
        <taxon>eudicotyledons</taxon>
        <taxon>Gunneridae</taxon>
        <taxon>Pentapetalae</taxon>
        <taxon>asterids</taxon>
        <taxon>lamiids</taxon>
        <taxon>Lamiales</taxon>
        <taxon>Orobanchaceae</taxon>
        <taxon>Rehmannieae</taxon>
        <taxon>Rehmannia</taxon>
    </lineage>
</organism>
<proteinExistence type="predicted"/>
<comment type="caution">
    <text evidence="2">The sequence shown here is derived from an EMBL/GenBank/DDBJ whole genome shotgun (WGS) entry which is preliminary data.</text>
</comment>
<keyword evidence="3" id="KW-1185">Reference proteome</keyword>
<evidence type="ECO:0000313" key="2">
    <source>
        <dbReference type="EMBL" id="KAK6130444.1"/>
    </source>
</evidence>
<feature type="region of interest" description="Disordered" evidence="1">
    <location>
        <begin position="22"/>
        <end position="90"/>
    </location>
</feature>
<accession>A0ABR0V878</accession>
<reference evidence="2 3" key="1">
    <citation type="journal article" date="2021" name="Comput. Struct. Biotechnol. J.">
        <title>De novo genome assembly of the potent medicinal plant Rehmannia glutinosa using nanopore technology.</title>
        <authorList>
            <person name="Ma L."/>
            <person name="Dong C."/>
            <person name="Song C."/>
            <person name="Wang X."/>
            <person name="Zheng X."/>
            <person name="Niu Y."/>
            <person name="Chen S."/>
            <person name="Feng W."/>
        </authorList>
    </citation>
    <scope>NUCLEOTIDE SEQUENCE [LARGE SCALE GENOMIC DNA]</scope>
    <source>
        <strain evidence="2">DH-2019</strain>
    </source>
</reference>
<feature type="compositionally biased region" description="Gly residues" evidence="1">
    <location>
        <begin position="36"/>
        <end position="46"/>
    </location>
</feature>
<evidence type="ECO:0000256" key="1">
    <source>
        <dbReference type="SAM" id="MobiDB-lite"/>
    </source>
</evidence>
<dbReference type="Proteomes" id="UP001318860">
    <property type="component" value="Unassembled WGS sequence"/>
</dbReference>
<dbReference type="EMBL" id="JABTTQ020001578">
    <property type="protein sequence ID" value="KAK6130444.1"/>
    <property type="molecule type" value="Genomic_DNA"/>
</dbReference>
<sequence>MEISAKDSETLLTYNSFKRREKVVVGSVSKSEEEVGGGGEGGGGKVQNGRDQEEERKEENARPPRGERRKSRPNPRLSNPPKNIHGEQVAAGWPSWLSAVAGEAINGWTPRRADSFEKIDKASGY</sequence>